<dbReference type="Proteomes" id="UP001501153">
    <property type="component" value="Unassembled WGS sequence"/>
</dbReference>
<dbReference type="EMBL" id="BAABGZ010000008">
    <property type="protein sequence ID" value="GAA4348078.1"/>
    <property type="molecule type" value="Genomic_DNA"/>
</dbReference>
<accession>A0ABP8HZ88</accession>
<reference evidence="2" key="1">
    <citation type="journal article" date="2019" name="Int. J. Syst. Evol. Microbiol.">
        <title>The Global Catalogue of Microorganisms (GCM) 10K type strain sequencing project: providing services to taxonomists for standard genome sequencing and annotation.</title>
        <authorList>
            <consortium name="The Broad Institute Genomics Platform"/>
            <consortium name="The Broad Institute Genome Sequencing Center for Infectious Disease"/>
            <person name="Wu L."/>
            <person name="Ma J."/>
        </authorList>
    </citation>
    <scope>NUCLEOTIDE SEQUENCE [LARGE SCALE GENOMIC DNA]</scope>
    <source>
        <strain evidence="2">JCM 17923</strain>
    </source>
</reference>
<organism evidence="1 2">
    <name type="scientific">Hymenobacter saemangeumensis</name>
    <dbReference type="NCBI Taxonomy" id="1084522"/>
    <lineage>
        <taxon>Bacteria</taxon>
        <taxon>Pseudomonadati</taxon>
        <taxon>Bacteroidota</taxon>
        <taxon>Cytophagia</taxon>
        <taxon>Cytophagales</taxon>
        <taxon>Hymenobacteraceae</taxon>
        <taxon>Hymenobacter</taxon>
    </lineage>
</organism>
<sequence>MPAPSEPAAPARLACAPLTGQVLDVNSRPLIGATVMVKGTSQIYVTDAEGRFQLGDAIYADQVLLVESPGYTVQEMSLADCSLPVIMLKPAPGTRIKQSGKRAGQVIRMGNNGL</sequence>
<dbReference type="Pfam" id="PF13715">
    <property type="entry name" value="CarbopepD_reg_2"/>
    <property type="match status" value="1"/>
</dbReference>
<gene>
    <name evidence="1" type="ORF">GCM10023185_03660</name>
</gene>
<proteinExistence type="predicted"/>
<evidence type="ECO:0000313" key="1">
    <source>
        <dbReference type="EMBL" id="GAA4348078.1"/>
    </source>
</evidence>
<comment type="caution">
    <text evidence="1">The sequence shown here is derived from an EMBL/GenBank/DDBJ whole genome shotgun (WGS) entry which is preliminary data.</text>
</comment>
<evidence type="ECO:0000313" key="2">
    <source>
        <dbReference type="Proteomes" id="UP001501153"/>
    </source>
</evidence>
<dbReference type="InterPro" id="IPR008969">
    <property type="entry name" value="CarboxyPept-like_regulatory"/>
</dbReference>
<protein>
    <recommendedName>
        <fullName evidence="3">Carboxypeptidase-like regulatory domain-containing protein</fullName>
    </recommendedName>
</protein>
<evidence type="ECO:0008006" key="3">
    <source>
        <dbReference type="Google" id="ProtNLM"/>
    </source>
</evidence>
<name>A0ABP8HZ88_9BACT</name>
<dbReference type="SUPFAM" id="SSF49464">
    <property type="entry name" value="Carboxypeptidase regulatory domain-like"/>
    <property type="match status" value="1"/>
</dbReference>
<keyword evidence="2" id="KW-1185">Reference proteome</keyword>
<dbReference type="Gene3D" id="2.60.40.1120">
    <property type="entry name" value="Carboxypeptidase-like, regulatory domain"/>
    <property type="match status" value="1"/>
</dbReference>